<accession>A0A0V1F5T1</accession>
<evidence type="ECO:0000256" key="1">
    <source>
        <dbReference type="SAM" id="MobiDB-lite"/>
    </source>
</evidence>
<dbReference type="Proteomes" id="UP000054995">
    <property type="component" value="Unassembled WGS sequence"/>
</dbReference>
<comment type="caution">
    <text evidence="2">The sequence shown here is derived from an EMBL/GenBank/DDBJ whole genome shotgun (WGS) entry which is preliminary data.</text>
</comment>
<feature type="compositionally biased region" description="Basic and acidic residues" evidence="1">
    <location>
        <begin position="1"/>
        <end position="13"/>
    </location>
</feature>
<organism evidence="2 3">
    <name type="scientific">Trichinella pseudospiralis</name>
    <name type="common">Parasitic roundworm</name>
    <dbReference type="NCBI Taxonomy" id="6337"/>
    <lineage>
        <taxon>Eukaryota</taxon>
        <taxon>Metazoa</taxon>
        <taxon>Ecdysozoa</taxon>
        <taxon>Nematoda</taxon>
        <taxon>Enoplea</taxon>
        <taxon>Dorylaimia</taxon>
        <taxon>Trichinellida</taxon>
        <taxon>Trichinellidae</taxon>
        <taxon>Trichinella</taxon>
    </lineage>
</organism>
<feature type="region of interest" description="Disordered" evidence="1">
    <location>
        <begin position="1"/>
        <end position="56"/>
    </location>
</feature>
<evidence type="ECO:0000313" key="3">
    <source>
        <dbReference type="Proteomes" id="UP000054995"/>
    </source>
</evidence>
<protein>
    <submittedName>
        <fullName evidence="2">Uncharacterized protein</fullName>
    </submittedName>
</protein>
<reference evidence="2 3" key="1">
    <citation type="submission" date="2015-01" db="EMBL/GenBank/DDBJ databases">
        <title>Evolution of Trichinella species and genotypes.</title>
        <authorList>
            <person name="Korhonen P.K."/>
            <person name="Edoardo P."/>
            <person name="Giuseppe L.R."/>
            <person name="Gasser R.B."/>
        </authorList>
    </citation>
    <scope>NUCLEOTIDE SEQUENCE [LARGE SCALE GENOMIC DNA]</scope>
    <source>
        <strain evidence="2">ISS470</strain>
    </source>
</reference>
<gene>
    <name evidence="2" type="ORF">T4D_3656</name>
</gene>
<evidence type="ECO:0000313" key="2">
    <source>
        <dbReference type="EMBL" id="KRY81562.1"/>
    </source>
</evidence>
<dbReference type="AlphaFoldDB" id="A0A0V1F5T1"/>
<dbReference type="EMBL" id="JYDT01000219">
    <property type="protein sequence ID" value="KRY81562.1"/>
    <property type="molecule type" value="Genomic_DNA"/>
</dbReference>
<proteinExistence type="predicted"/>
<keyword evidence="3" id="KW-1185">Reference proteome</keyword>
<sequence length="56" mass="6185">MNGDKPTEHRQPELCEPIGHSHLFHGMAISDEGNNRDEEKELGMGKRNSPGIKSTA</sequence>
<feature type="compositionally biased region" description="Basic and acidic residues" evidence="1">
    <location>
        <begin position="33"/>
        <end position="44"/>
    </location>
</feature>
<name>A0A0V1F5T1_TRIPS</name>